<evidence type="ECO:0000256" key="3">
    <source>
        <dbReference type="ARBA" id="ARBA00022692"/>
    </source>
</evidence>
<dbReference type="Pfam" id="PF01529">
    <property type="entry name" value="DHHC"/>
    <property type="match status" value="1"/>
</dbReference>
<organism evidence="9 10">
    <name type="scientific">Cryptolaemus montrouzieri</name>
    <dbReference type="NCBI Taxonomy" id="559131"/>
    <lineage>
        <taxon>Eukaryota</taxon>
        <taxon>Metazoa</taxon>
        <taxon>Ecdysozoa</taxon>
        <taxon>Arthropoda</taxon>
        <taxon>Hexapoda</taxon>
        <taxon>Insecta</taxon>
        <taxon>Pterygota</taxon>
        <taxon>Neoptera</taxon>
        <taxon>Endopterygota</taxon>
        <taxon>Coleoptera</taxon>
        <taxon>Polyphaga</taxon>
        <taxon>Cucujiformia</taxon>
        <taxon>Coccinelloidea</taxon>
        <taxon>Coccinellidae</taxon>
        <taxon>Scymninae</taxon>
        <taxon>Scymnini</taxon>
        <taxon>Cryptolaemus</taxon>
    </lineage>
</organism>
<dbReference type="PROSITE" id="PS50216">
    <property type="entry name" value="DHHC"/>
    <property type="match status" value="1"/>
</dbReference>
<feature type="transmembrane region" description="Helical" evidence="7">
    <location>
        <begin position="98"/>
        <end position="119"/>
    </location>
</feature>
<reference evidence="9 10" key="1">
    <citation type="journal article" date="2021" name="BMC Biol.">
        <title>Horizontally acquired antibacterial genes associated with adaptive radiation of ladybird beetles.</title>
        <authorList>
            <person name="Li H.S."/>
            <person name="Tang X.F."/>
            <person name="Huang Y.H."/>
            <person name="Xu Z.Y."/>
            <person name="Chen M.L."/>
            <person name="Du X.Y."/>
            <person name="Qiu B.Y."/>
            <person name="Chen P.T."/>
            <person name="Zhang W."/>
            <person name="Slipinski A."/>
            <person name="Escalona H.E."/>
            <person name="Waterhouse R.M."/>
            <person name="Zwick A."/>
            <person name="Pang H."/>
        </authorList>
    </citation>
    <scope>NUCLEOTIDE SEQUENCE [LARGE SCALE GENOMIC DNA]</scope>
    <source>
        <strain evidence="9">SYSU2018</strain>
    </source>
</reference>
<sequence length="382" mass="44178">MNMRSIIWKVQNAPKSFYKILLTNLQKCRITIISLTYNHFLDSGYVADVFMEPLFWIVDNFAHVLGPLFVIAVTGLTTSVVVIAYWIGLPYWWERNCYVCVILVIIGHWLLVNIAFHYYKAVVTPPGYPPQGELITEAVSICKKCIAPKPARTHHCSVCNKCILKMDHHCPWLNNCVGFKNHRYFFLYMVYMVIGVFFVIIAGFDIGYNVILTLNSDDELDGHPVKLNKSGALIPVEHKGFIDKEPFNDIYHENTNKEISALNDYLHDATKRRCIVYMVLINLSVLIALGSLSYWHYNLIRKGETSIEAHINRMESKRLSELGEKYINPYNFGFRRNWRLFLGLVRGRTFLRNVLLPSGHEPLEDGLSWYTVNDGSIFDEWP</sequence>
<evidence type="ECO:0000259" key="8">
    <source>
        <dbReference type="Pfam" id="PF01529"/>
    </source>
</evidence>
<feature type="domain" description="Palmitoyltransferase DHHC" evidence="8">
    <location>
        <begin position="140"/>
        <end position="310"/>
    </location>
</feature>
<protein>
    <recommendedName>
        <fullName evidence="7">Palmitoyltransferase</fullName>
        <ecNumber evidence="7">2.3.1.225</ecNumber>
    </recommendedName>
</protein>
<accession>A0ABD2MX56</accession>
<evidence type="ECO:0000256" key="4">
    <source>
        <dbReference type="ARBA" id="ARBA00022989"/>
    </source>
</evidence>
<comment type="subcellular location">
    <subcellularLocation>
        <location evidence="1">Membrane</location>
        <topology evidence="1">Multi-pass membrane protein</topology>
    </subcellularLocation>
</comment>
<feature type="transmembrane region" description="Helical" evidence="7">
    <location>
        <begin position="185"/>
        <end position="204"/>
    </location>
</feature>
<dbReference type="Proteomes" id="UP001516400">
    <property type="component" value="Unassembled WGS sequence"/>
</dbReference>
<keyword evidence="5 7" id="KW-0472">Membrane</keyword>
<proteinExistence type="inferred from homology"/>
<comment type="catalytic activity">
    <reaction evidence="7">
        <text>L-cysteinyl-[protein] + hexadecanoyl-CoA = S-hexadecanoyl-L-cysteinyl-[protein] + CoA</text>
        <dbReference type="Rhea" id="RHEA:36683"/>
        <dbReference type="Rhea" id="RHEA-COMP:10131"/>
        <dbReference type="Rhea" id="RHEA-COMP:11032"/>
        <dbReference type="ChEBI" id="CHEBI:29950"/>
        <dbReference type="ChEBI" id="CHEBI:57287"/>
        <dbReference type="ChEBI" id="CHEBI:57379"/>
        <dbReference type="ChEBI" id="CHEBI:74151"/>
        <dbReference type="EC" id="2.3.1.225"/>
    </reaction>
</comment>
<dbReference type="AlphaFoldDB" id="A0ABD2MX56"/>
<evidence type="ECO:0000256" key="2">
    <source>
        <dbReference type="ARBA" id="ARBA00022679"/>
    </source>
</evidence>
<gene>
    <name evidence="9" type="ORF">HHI36_021563</name>
</gene>
<feature type="transmembrane region" description="Helical" evidence="7">
    <location>
        <begin position="275"/>
        <end position="297"/>
    </location>
</feature>
<evidence type="ECO:0000313" key="10">
    <source>
        <dbReference type="Proteomes" id="UP001516400"/>
    </source>
</evidence>
<evidence type="ECO:0000313" key="9">
    <source>
        <dbReference type="EMBL" id="KAL3271063.1"/>
    </source>
</evidence>
<evidence type="ECO:0000256" key="1">
    <source>
        <dbReference type="ARBA" id="ARBA00004141"/>
    </source>
</evidence>
<keyword evidence="10" id="KW-1185">Reference proteome</keyword>
<keyword evidence="4 7" id="KW-1133">Transmembrane helix</keyword>
<evidence type="ECO:0000256" key="6">
    <source>
        <dbReference type="ARBA" id="ARBA00023315"/>
    </source>
</evidence>
<dbReference type="InterPro" id="IPR039859">
    <property type="entry name" value="PFA4/ZDH16/20/ERF2-like"/>
</dbReference>
<keyword evidence="2 7" id="KW-0808">Transferase</keyword>
<comment type="domain">
    <text evidence="7">The DHHC domain is required for palmitoyltransferase activity.</text>
</comment>
<evidence type="ECO:0000256" key="5">
    <source>
        <dbReference type="ARBA" id="ARBA00023136"/>
    </source>
</evidence>
<dbReference type="InterPro" id="IPR001594">
    <property type="entry name" value="Palmitoyltrfase_DHHC"/>
</dbReference>
<name>A0ABD2MX56_9CUCU</name>
<comment type="similarity">
    <text evidence="7">Belongs to the DHHC palmitoyltransferase family.</text>
</comment>
<dbReference type="EC" id="2.3.1.225" evidence="7"/>
<keyword evidence="6 7" id="KW-0012">Acyltransferase</keyword>
<dbReference type="GO" id="GO:0019706">
    <property type="term" value="F:protein-cysteine S-palmitoyltransferase activity"/>
    <property type="evidence" value="ECO:0007669"/>
    <property type="project" value="UniProtKB-EC"/>
</dbReference>
<comment type="caution">
    <text evidence="9">The sequence shown here is derived from an EMBL/GenBank/DDBJ whole genome shotgun (WGS) entry which is preliminary data.</text>
</comment>
<keyword evidence="3 7" id="KW-0812">Transmembrane</keyword>
<dbReference type="GO" id="GO:0016020">
    <property type="term" value="C:membrane"/>
    <property type="evidence" value="ECO:0007669"/>
    <property type="project" value="UniProtKB-SubCell"/>
</dbReference>
<feature type="transmembrane region" description="Helical" evidence="7">
    <location>
        <begin position="61"/>
        <end position="86"/>
    </location>
</feature>
<dbReference type="PANTHER" id="PTHR12246">
    <property type="entry name" value="PALMITOYLTRANSFERASE ZDHHC16"/>
    <property type="match status" value="1"/>
</dbReference>
<evidence type="ECO:0000256" key="7">
    <source>
        <dbReference type="RuleBase" id="RU079119"/>
    </source>
</evidence>
<dbReference type="EMBL" id="JABFTP020000042">
    <property type="protein sequence ID" value="KAL3271063.1"/>
    <property type="molecule type" value="Genomic_DNA"/>
</dbReference>